<feature type="compositionally biased region" description="Acidic residues" evidence="1">
    <location>
        <begin position="134"/>
        <end position="144"/>
    </location>
</feature>
<dbReference type="InterPro" id="IPR027417">
    <property type="entry name" value="P-loop_NTPase"/>
</dbReference>
<comment type="caution">
    <text evidence="2">The sequence shown here is derived from an EMBL/GenBank/DDBJ whole genome shotgun (WGS) entry which is preliminary data.</text>
</comment>
<protein>
    <submittedName>
        <fullName evidence="2">Uncharacterized protein</fullName>
    </submittedName>
</protein>
<feature type="region of interest" description="Disordered" evidence="1">
    <location>
        <begin position="116"/>
        <end position="157"/>
    </location>
</feature>
<reference evidence="2 3" key="1">
    <citation type="submission" date="2024-02" db="EMBL/GenBank/DDBJ databases">
        <title>Discinaceae phylogenomics.</title>
        <authorList>
            <person name="Dirks A.C."/>
            <person name="James T.Y."/>
        </authorList>
    </citation>
    <scope>NUCLEOTIDE SEQUENCE [LARGE SCALE GENOMIC DNA]</scope>
    <source>
        <strain evidence="2 3">ACD0624</strain>
    </source>
</reference>
<dbReference type="EMBL" id="JBBBZM010000308">
    <property type="protein sequence ID" value="KAL0631056.1"/>
    <property type="molecule type" value="Genomic_DNA"/>
</dbReference>
<evidence type="ECO:0000313" key="3">
    <source>
        <dbReference type="Proteomes" id="UP001447188"/>
    </source>
</evidence>
<gene>
    <name evidence="2" type="ORF">Q9L58_010095</name>
</gene>
<evidence type="ECO:0000256" key="1">
    <source>
        <dbReference type="SAM" id="MobiDB-lite"/>
    </source>
</evidence>
<dbReference type="InterPro" id="IPR036961">
    <property type="entry name" value="Kinesin_motor_dom_sf"/>
</dbReference>
<dbReference type="InterPro" id="IPR001752">
    <property type="entry name" value="Kinesin_motor_dom"/>
</dbReference>
<dbReference type="PRINTS" id="PR00380">
    <property type="entry name" value="KINESINHEAVY"/>
</dbReference>
<keyword evidence="3" id="KW-1185">Reference proteome</keyword>
<feature type="region of interest" description="Disordered" evidence="1">
    <location>
        <begin position="648"/>
        <end position="673"/>
    </location>
</feature>
<accession>A0ABR3G542</accession>
<name>A0ABR3G542_9PEZI</name>
<dbReference type="SUPFAM" id="SSF52540">
    <property type="entry name" value="P-loop containing nucleoside triphosphate hydrolases"/>
    <property type="match status" value="1"/>
</dbReference>
<feature type="region of interest" description="Disordered" evidence="1">
    <location>
        <begin position="455"/>
        <end position="477"/>
    </location>
</feature>
<dbReference type="Gene3D" id="3.40.850.10">
    <property type="entry name" value="Kinesin motor domain"/>
    <property type="match status" value="1"/>
</dbReference>
<evidence type="ECO:0000313" key="2">
    <source>
        <dbReference type="EMBL" id="KAL0631056.1"/>
    </source>
</evidence>
<sequence>MAFVFDITWEITKPNLSTAESMKKASGIGGQRFNELRKSFGEADISVDLSLKTPEGQNRFVREVHAWLNQELSQEEKQAIFCPERPLAPFIMCHIAAYFKKLVRCCEKKKNKKRIAQEQCLEEQDHGRSAGGPADEENSDEDGPDGNSPEGSEVGIDEMADAGNEDPIWQGFSGVDESMIEPDQEFEYDQTGIDQSMILEEADRDFELESEDVNDDLTGIDQSMILEQADREYELESEDVDVELVEREMEEPEAGPEAGPEADSDSDRARHTREIDELIASATRLRAAMLEWDAARFASEVSVEYKTLHNLIPIPPNPASTSTSASASASGSPREKAAYTSFYAKIRNNLESVRDDLEQRKPKFEQIWGPEVRNSTMGAHFRRLIQSKPSGNPTPFMVVAAGPSGGGKTHSMIRPNPADPPVLQQLLLEAFLKYGDLKMAVSVMSGKNSVPVPVFDPTSKVDPTSKGKGKGRGNAPPLRQFLTSEMEIHESVNDLMSHIPSSDNSVNRISSRSHAVIDVFTEGLLVFTIIDLCGDESSEVRGRLAANKESSDRIAGDLSFLKRLFTDLKLATAPSKLMNPESWRSQGIVGRDCALTAAFLNRLTMVPKLHVVMFGHGTSEQSKKDLIRSLNVWSPPVVAGRAIDDKPRAIIGGKRSRANDVDGKQSKRPKFQR</sequence>
<feature type="region of interest" description="Disordered" evidence="1">
    <location>
        <begin position="246"/>
        <end position="270"/>
    </location>
</feature>
<dbReference type="Proteomes" id="UP001447188">
    <property type="component" value="Unassembled WGS sequence"/>
</dbReference>
<proteinExistence type="predicted"/>
<feature type="compositionally biased region" description="Acidic residues" evidence="1">
    <location>
        <begin position="246"/>
        <end position="264"/>
    </location>
</feature>
<organism evidence="2 3">
    <name type="scientific">Discina gigas</name>
    <dbReference type="NCBI Taxonomy" id="1032678"/>
    <lineage>
        <taxon>Eukaryota</taxon>
        <taxon>Fungi</taxon>
        <taxon>Dikarya</taxon>
        <taxon>Ascomycota</taxon>
        <taxon>Pezizomycotina</taxon>
        <taxon>Pezizomycetes</taxon>
        <taxon>Pezizales</taxon>
        <taxon>Discinaceae</taxon>
        <taxon>Discina</taxon>
    </lineage>
</organism>